<evidence type="ECO:0000256" key="4">
    <source>
        <dbReference type="ARBA" id="ARBA00022741"/>
    </source>
</evidence>
<dbReference type="SMART" id="SM00382">
    <property type="entry name" value="AAA"/>
    <property type="match status" value="2"/>
</dbReference>
<accession>A0ABM1MSQ3</accession>
<proteinExistence type="inferred from homology"/>
<evidence type="ECO:0000256" key="6">
    <source>
        <dbReference type="ARBA" id="ARBA00022989"/>
    </source>
</evidence>
<evidence type="ECO:0000256" key="7">
    <source>
        <dbReference type="ARBA" id="ARBA00023136"/>
    </source>
</evidence>
<dbReference type="CDD" id="cd18578">
    <property type="entry name" value="ABC_6TM_Pgp_ABCB1_D2_like"/>
    <property type="match status" value="1"/>
</dbReference>
<dbReference type="PROSITE" id="PS50929">
    <property type="entry name" value="ABC_TM1F"/>
    <property type="match status" value="2"/>
</dbReference>
<dbReference type="Pfam" id="PF00005">
    <property type="entry name" value="ABC_tran"/>
    <property type="match status" value="2"/>
</dbReference>
<dbReference type="Pfam" id="PF00664">
    <property type="entry name" value="ABC_membrane"/>
    <property type="match status" value="2"/>
</dbReference>
<feature type="domain" description="ABC transmembrane type-1" evidence="10">
    <location>
        <begin position="713"/>
        <end position="999"/>
    </location>
</feature>
<keyword evidence="4" id="KW-0547">Nucleotide-binding</keyword>
<comment type="similarity">
    <text evidence="2">Belongs to the ABC transporter superfamily. ABCB family. Multidrug resistance exporter (TC 3.A.1.201) subfamily.</text>
</comment>
<feature type="transmembrane region" description="Helical" evidence="8">
    <location>
        <begin position="59"/>
        <end position="82"/>
    </location>
</feature>
<dbReference type="PANTHER" id="PTHR43394:SF27">
    <property type="entry name" value="ATP-DEPENDENT TRANSLOCASE ABCB1-LIKE"/>
    <property type="match status" value="1"/>
</dbReference>
<gene>
    <name evidence="12" type="primary">LOC108563439</name>
</gene>
<dbReference type="PROSITE" id="PS00211">
    <property type="entry name" value="ABC_TRANSPORTER_1"/>
    <property type="match status" value="2"/>
</dbReference>
<feature type="transmembrane region" description="Helical" evidence="8">
    <location>
        <begin position="230"/>
        <end position="251"/>
    </location>
</feature>
<dbReference type="InterPro" id="IPR017871">
    <property type="entry name" value="ABC_transporter-like_CS"/>
</dbReference>
<keyword evidence="7 8" id="KW-0472">Membrane</keyword>
<dbReference type="SUPFAM" id="SSF90123">
    <property type="entry name" value="ABC transporter transmembrane region"/>
    <property type="match status" value="2"/>
</dbReference>
<feature type="transmembrane region" description="Helical" evidence="8">
    <location>
        <begin position="711"/>
        <end position="736"/>
    </location>
</feature>
<feature type="transmembrane region" description="Helical" evidence="8">
    <location>
        <begin position="858"/>
        <end position="879"/>
    </location>
</feature>
<dbReference type="InterPro" id="IPR003593">
    <property type="entry name" value="AAA+_ATPase"/>
</dbReference>
<evidence type="ECO:0000256" key="2">
    <source>
        <dbReference type="ARBA" id="ARBA00007577"/>
    </source>
</evidence>
<feature type="domain" description="ABC transporter" evidence="9">
    <location>
        <begin position="414"/>
        <end position="650"/>
    </location>
</feature>
<feature type="transmembrane region" description="Helical" evidence="8">
    <location>
        <begin position="938"/>
        <end position="959"/>
    </location>
</feature>
<evidence type="ECO:0000313" key="12">
    <source>
        <dbReference type="RefSeq" id="XP_017777603.1"/>
    </source>
</evidence>
<feature type="transmembrane region" description="Helical" evidence="8">
    <location>
        <begin position="131"/>
        <end position="155"/>
    </location>
</feature>
<feature type="domain" description="ABC transmembrane type-1" evidence="10">
    <location>
        <begin position="63"/>
        <end position="377"/>
    </location>
</feature>
<keyword evidence="5" id="KW-0067">ATP-binding</keyword>
<dbReference type="InterPro" id="IPR027417">
    <property type="entry name" value="P-loop_NTPase"/>
</dbReference>
<name>A0ABM1MSQ3_NICVS</name>
<dbReference type="InterPro" id="IPR011527">
    <property type="entry name" value="ABC1_TM_dom"/>
</dbReference>
<evidence type="ECO:0000256" key="8">
    <source>
        <dbReference type="SAM" id="Phobius"/>
    </source>
</evidence>
<dbReference type="InterPro" id="IPR039421">
    <property type="entry name" value="Type_1_exporter"/>
</dbReference>
<dbReference type="RefSeq" id="XP_017777603.1">
    <property type="nucleotide sequence ID" value="XM_017922114.1"/>
</dbReference>
<dbReference type="PANTHER" id="PTHR43394">
    <property type="entry name" value="ATP-DEPENDENT PERMEASE MDL1, MITOCHONDRIAL"/>
    <property type="match status" value="1"/>
</dbReference>
<evidence type="ECO:0000313" key="11">
    <source>
        <dbReference type="Proteomes" id="UP000695000"/>
    </source>
</evidence>
<feature type="transmembrane region" description="Helical" evidence="8">
    <location>
        <begin position="309"/>
        <end position="334"/>
    </location>
</feature>
<dbReference type="Gene3D" id="3.40.50.300">
    <property type="entry name" value="P-loop containing nucleotide triphosphate hydrolases"/>
    <property type="match status" value="2"/>
</dbReference>
<evidence type="ECO:0000259" key="10">
    <source>
        <dbReference type="PROSITE" id="PS50929"/>
    </source>
</evidence>
<dbReference type="PROSITE" id="PS50893">
    <property type="entry name" value="ABC_TRANSPORTER_2"/>
    <property type="match status" value="2"/>
</dbReference>
<organism evidence="11 12">
    <name type="scientific">Nicrophorus vespilloides</name>
    <name type="common">Boreal carrion beetle</name>
    <dbReference type="NCBI Taxonomy" id="110193"/>
    <lineage>
        <taxon>Eukaryota</taxon>
        <taxon>Metazoa</taxon>
        <taxon>Ecdysozoa</taxon>
        <taxon>Arthropoda</taxon>
        <taxon>Hexapoda</taxon>
        <taxon>Insecta</taxon>
        <taxon>Pterygota</taxon>
        <taxon>Neoptera</taxon>
        <taxon>Endopterygota</taxon>
        <taxon>Coleoptera</taxon>
        <taxon>Polyphaga</taxon>
        <taxon>Staphyliniformia</taxon>
        <taxon>Silphidae</taxon>
        <taxon>Nicrophorinae</taxon>
        <taxon>Nicrophorus</taxon>
    </lineage>
</organism>
<feature type="domain" description="ABC transporter" evidence="9">
    <location>
        <begin position="1033"/>
        <end position="1271"/>
    </location>
</feature>
<dbReference type="CDD" id="cd18577">
    <property type="entry name" value="ABC_6TM_Pgp_ABCB1_D1_like"/>
    <property type="match status" value="1"/>
</dbReference>
<protein>
    <submittedName>
        <fullName evidence="12">Multidrug resistance protein 1B</fullName>
    </submittedName>
</protein>
<keyword evidence="3 8" id="KW-0812">Transmembrane</keyword>
<feature type="transmembrane region" description="Helical" evidence="8">
    <location>
        <begin position="756"/>
        <end position="779"/>
    </location>
</feature>
<dbReference type="SUPFAM" id="SSF52540">
    <property type="entry name" value="P-loop containing nucleoside triphosphate hydrolases"/>
    <property type="match status" value="2"/>
</dbReference>
<dbReference type="InterPro" id="IPR003439">
    <property type="entry name" value="ABC_transporter-like_ATP-bd"/>
</dbReference>
<dbReference type="Gene3D" id="1.20.1560.10">
    <property type="entry name" value="ABC transporter type 1, transmembrane domain"/>
    <property type="match status" value="2"/>
</dbReference>
<sequence>MKKKIELETMPKKKNKVQDALDAEFVKPDEKKNDKKEEVEFPPIGFFKLFRYTTGLDKFLLSLATLFICGTAACQPLNMLVFGTLSQNMIDFATALVPCNPEFDPECDPTLYPSKVYEATEKLKDDIQEFAIYNSLIGLAMLVLSYLSTAIYNYCGIRQSFKIRTLYLENVLNQDIGWYDMHQSGDFASRMADDLTKLEDGLGEKVAMFLHFQLSFIASLIQALVKGWKLALICLISLPVTMISMGIVAFLTSRLAKNELDAYGTAGAIAEEVFSTIRTVLAFGGHKKESERYEKELIYARDNNIKRSFLTGIGFAILWFCIYGSYALAFYFGVQFVLDERGMDDKTYTPGNMVVVFFSVMTGSMNFGMSSTYIEVFGIAKGAAAKIFGVIDHKPTINASKNNGEKPTTVIGDIKFENVTFHYPSRPEVPILNGLNLTIKPGETVALVGSSGCGKSTCIQLLQRFYDPLGGSVYLDNKNLKDLDLTWLRNNIGVVGQEPVLFGTSIAENIRFSYKEATQEDIEKAAKKANAHKFISSLPQGYETLVGERGAQLSGGQKQRIAIARALVREPAILLLDEATSALDTNSEAKVQAALDNVSKECTTIIVAHRLSTIRGASRIVVINKGVMIEEGTHEDLMEKKGEYYNLVTTQVTTVNDDDTSKVNLLEEDEDDVPTSNEKKPVDIETEEEEFMKKVTWMEILNLNSTEWPQITIGVIASVLMGCAMPIFAVLFGDIIGILSEEDEDYVESETNLYCIYFVIAGIVAGLATFFQIYTFGIAGEKLVMRVRSDMFKTVLHQEIGWFDRKENGVGALCAKLSSEASSIQGATGQRIGTIFQSIATFVLSIGLSMYYEWRLGLLALAFAPIILAAVFLQQRAMFTENTDFRKSLETSTKSAVEAVGNIRTVVSLGCEETFHVIYVNQLLPYTTRAKKNLHFRAFVLGLARSIMFFAFAACMYYGGYLMREEQMDFTKVLKVSQSLIMGTVSIANALAFTPNFQKGLQSAAKVLNLLRREPVIKNASNALDFQWSKGNINYSKIFFSYPTRPDTEVLKGLDLSIMNGKTVALVGSSGCGKSTIIQLIERYYDPSSGVVSVDNQDLKMITLESLRSNLGIVSQEPNLFDRTISENIAYGDNSREVGQEEIIKAAKNANIHNFISSLPLGYDTPLGDKGTQLSGGQKQRVAIARALVRNPRVLLLDEATSALDTESEKVVQEALDNAKQGRTCITIAHRLTTIQDADVICVINAGLVHEMGTHAELLQKKGIYHKLHSLQSGTKH</sequence>
<feature type="transmembrane region" description="Helical" evidence="8">
    <location>
        <begin position="354"/>
        <end position="374"/>
    </location>
</feature>
<dbReference type="CDD" id="cd03249">
    <property type="entry name" value="ABC_MTABC3_MDL1_MDL2"/>
    <property type="match status" value="2"/>
</dbReference>
<evidence type="ECO:0000256" key="5">
    <source>
        <dbReference type="ARBA" id="ARBA00022840"/>
    </source>
</evidence>
<keyword evidence="11" id="KW-1185">Reference proteome</keyword>
<comment type="subcellular location">
    <subcellularLocation>
        <location evidence="1">Membrane</location>
        <topology evidence="1">Multi-pass membrane protein</topology>
    </subcellularLocation>
</comment>
<dbReference type="GeneID" id="108563439"/>
<evidence type="ECO:0000256" key="1">
    <source>
        <dbReference type="ARBA" id="ARBA00004141"/>
    </source>
</evidence>
<evidence type="ECO:0000256" key="3">
    <source>
        <dbReference type="ARBA" id="ARBA00022692"/>
    </source>
</evidence>
<keyword evidence="6 8" id="KW-1133">Transmembrane helix</keyword>
<dbReference type="Proteomes" id="UP000695000">
    <property type="component" value="Unplaced"/>
</dbReference>
<reference evidence="12" key="1">
    <citation type="submission" date="2025-08" db="UniProtKB">
        <authorList>
            <consortium name="RefSeq"/>
        </authorList>
    </citation>
    <scope>IDENTIFICATION</scope>
    <source>
        <tissue evidence="12">Whole Larva</tissue>
    </source>
</reference>
<evidence type="ECO:0000259" key="9">
    <source>
        <dbReference type="PROSITE" id="PS50893"/>
    </source>
</evidence>
<dbReference type="InterPro" id="IPR036640">
    <property type="entry name" value="ABC1_TM_sf"/>
</dbReference>